<reference evidence="1" key="1">
    <citation type="submission" date="2020-11" db="EMBL/GenBank/DDBJ databases">
        <authorList>
            <person name="Whitehead M."/>
        </authorList>
    </citation>
    <scope>NUCLEOTIDE SEQUENCE</scope>
    <source>
        <strain evidence="1">EGII</strain>
    </source>
</reference>
<comment type="caution">
    <text evidence="1">The sequence shown here is derived from an EMBL/GenBank/DDBJ whole genome shotgun (WGS) entry which is preliminary data.</text>
</comment>
<organism evidence="1 2">
    <name type="scientific">Ceratitis capitata</name>
    <name type="common">Mediterranean fruit fly</name>
    <name type="synonym">Tephritis capitata</name>
    <dbReference type="NCBI Taxonomy" id="7213"/>
    <lineage>
        <taxon>Eukaryota</taxon>
        <taxon>Metazoa</taxon>
        <taxon>Ecdysozoa</taxon>
        <taxon>Arthropoda</taxon>
        <taxon>Hexapoda</taxon>
        <taxon>Insecta</taxon>
        <taxon>Pterygota</taxon>
        <taxon>Neoptera</taxon>
        <taxon>Endopterygota</taxon>
        <taxon>Diptera</taxon>
        <taxon>Brachycera</taxon>
        <taxon>Muscomorpha</taxon>
        <taxon>Tephritoidea</taxon>
        <taxon>Tephritidae</taxon>
        <taxon>Ceratitis</taxon>
        <taxon>Ceratitis</taxon>
    </lineage>
</organism>
<protein>
    <submittedName>
        <fullName evidence="1">(Mediterranean fruit fly) hypothetical protein</fullName>
    </submittedName>
</protein>
<accession>A0A811VE66</accession>
<gene>
    <name evidence="1" type="ORF">CCAP1982_LOCUS22181</name>
</gene>
<keyword evidence="2" id="KW-1185">Reference proteome</keyword>
<evidence type="ECO:0000313" key="1">
    <source>
        <dbReference type="EMBL" id="CAD7014175.1"/>
    </source>
</evidence>
<dbReference type="EMBL" id="CAJHJT010000056">
    <property type="protein sequence ID" value="CAD7014175.1"/>
    <property type="molecule type" value="Genomic_DNA"/>
</dbReference>
<name>A0A811VE66_CERCA</name>
<dbReference type="Proteomes" id="UP000606786">
    <property type="component" value="Unassembled WGS sequence"/>
</dbReference>
<proteinExistence type="predicted"/>
<evidence type="ECO:0000313" key="2">
    <source>
        <dbReference type="Proteomes" id="UP000606786"/>
    </source>
</evidence>
<dbReference type="AlphaFoldDB" id="A0A811VE66"/>
<sequence>MSSFINPAISSVSVGDMKKISLPTSDLNSKPSLTYNKHLTSAEVIYGRHDIRESSCNGPKLTYETKNSQYHRSSDDEWPCYISSTNRSSHYKHFYFLQRQFIYLGWPLMVALVARKRACVRPSRRMRNS</sequence>